<proteinExistence type="predicted"/>
<reference evidence="2 3" key="1">
    <citation type="submission" date="2020-08" db="EMBL/GenBank/DDBJ databases">
        <title>Genomic Encyclopedia of Type Strains, Phase IV (KMG-IV): sequencing the most valuable type-strain genomes for metagenomic binning, comparative biology and taxonomic classification.</title>
        <authorList>
            <person name="Goeker M."/>
        </authorList>
    </citation>
    <scope>NUCLEOTIDE SEQUENCE [LARGE SCALE GENOMIC DNA]</scope>
    <source>
        <strain evidence="2 3">DSM 26736</strain>
    </source>
</reference>
<organism evidence="2 3">
    <name type="scientific">Sphingomonas xinjiangensis</name>
    <dbReference type="NCBI Taxonomy" id="643568"/>
    <lineage>
        <taxon>Bacteria</taxon>
        <taxon>Pseudomonadati</taxon>
        <taxon>Pseudomonadota</taxon>
        <taxon>Alphaproteobacteria</taxon>
        <taxon>Sphingomonadales</taxon>
        <taxon>Sphingomonadaceae</taxon>
        <taxon>Sphingomonas</taxon>
    </lineage>
</organism>
<name>A0A840YA34_9SPHN</name>
<gene>
    <name evidence="2" type="ORF">FHT02_001425</name>
</gene>
<dbReference type="PANTHER" id="PTHR33387">
    <property type="entry name" value="RMLC-LIKE JELLY ROLL FOLD PROTEIN"/>
    <property type="match status" value="1"/>
</dbReference>
<dbReference type="Pfam" id="PF06172">
    <property type="entry name" value="Cupin_5"/>
    <property type="match status" value="1"/>
</dbReference>
<dbReference type="EMBL" id="JACIJF010000003">
    <property type="protein sequence ID" value="MBB5710197.1"/>
    <property type="molecule type" value="Genomic_DNA"/>
</dbReference>
<dbReference type="SUPFAM" id="SSF51182">
    <property type="entry name" value="RmlC-like cupins"/>
    <property type="match status" value="1"/>
</dbReference>
<dbReference type="RefSeq" id="WP_184085908.1">
    <property type="nucleotide sequence ID" value="NZ_JACIJF010000003.1"/>
</dbReference>
<dbReference type="InterPro" id="IPR014710">
    <property type="entry name" value="RmlC-like_jellyroll"/>
</dbReference>
<evidence type="ECO:0000259" key="1">
    <source>
        <dbReference type="Pfam" id="PF06172"/>
    </source>
</evidence>
<evidence type="ECO:0000313" key="2">
    <source>
        <dbReference type="EMBL" id="MBB5710197.1"/>
    </source>
</evidence>
<dbReference type="CDD" id="cd06121">
    <property type="entry name" value="cupin_YML079wp"/>
    <property type="match status" value="1"/>
</dbReference>
<dbReference type="AlphaFoldDB" id="A0A840YA34"/>
<dbReference type="InterPro" id="IPR039935">
    <property type="entry name" value="YML079W-like"/>
</dbReference>
<protein>
    <recommendedName>
        <fullName evidence="1">DUF985 domain-containing protein</fullName>
    </recommendedName>
</protein>
<dbReference type="Gene3D" id="2.60.120.10">
    <property type="entry name" value="Jelly Rolls"/>
    <property type="match status" value="1"/>
</dbReference>
<dbReference type="Proteomes" id="UP000527143">
    <property type="component" value="Unassembled WGS sequence"/>
</dbReference>
<accession>A0A840YA34</accession>
<dbReference type="InterPro" id="IPR011051">
    <property type="entry name" value="RmlC_Cupin_sf"/>
</dbReference>
<dbReference type="InterPro" id="IPR009327">
    <property type="entry name" value="Cupin_DUF985"/>
</dbReference>
<evidence type="ECO:0000313" key="3">
    <source>
        <dbReference type="Proteomes" id="UP000527143"/>
    </source>
</evidence>
<feature type="domain" description="DUF985" evidence="1">
    <location>
        <begin position="6"/>
        <end position="134"/>
    </location>
</feature>
<keyword evidence="3" id="KW-1185">Reference proteome</keyword>
<dbReference type="PANTHER" id="PTHR33387:SF3">
    <property type="entry name" value="DUF985 DOMAIN-CONTAINING PROTEIN"/>
    <property type="match status" value="1"/>
</dbReference>
<comment type="caution">
    <text evidence="2">The sequence shown here is derived from an EMBL/GenBank/DDBJ whole genome shotgun (WGS) entry which is preliminary data.</text>
</comment>
<sequence>MSEARAIIDQLGLAPHPEGGWYRETWRAEAAERERSAGTAIHFLLEAGQRSHWHRVDADELWLWHAGTPLTLEIAEGEAADIQTIVLGGDVLAEQVPQARVPAGAWQAATAGAGWALVSCVVVPGFDFAGFELAAPGWSPGADDDQASV</sequence>